<evidence type="ECO:0000313" key="8">
    <source>
        <dbReference type="Proteomes" id="UP000003844"/>
    </source>
</evidence>
<dbReference type="SUPFAM" id="SSF53383">
    <property type="entry name" value="PLP-dependent transferases"/>
    <property type="match status" value="1"/>
</dbReference>
<dbReference type="OrthoDB" id="9802328at2"/>
<evidence type="ECO:0000256" key="3">
    <source>
        <dbReference type="ARBA" id="ARBA00022576"/>
    </source>
</evidence>
<accession>H2BSH4</accession>
<evidence type="ECO:0000259" key="6">
    <source>
        <dbReference type="Pfam" id="PF00155"/>
    </source>
</evidence>
<dbReference type="GO" id="GO:0016212">
    <property type="term" value="F:kynurenine-oxoglutarate transaminase activity"/>
    <property type="evidence" value="ECO:0007669"/>
    <property type="project" value="TreeGrafter"/>
</dbReference>
<dbReference type="PANTHER" id="PTHR43807:SF20">
    <property type="entry name" value="FI04487P"/>
    <property type="match status" value="1"/>
</dbReference>
<dbReference type="NCBIfam" id="NF006569">
    <property type="entry name" value="PRK09082.1"/>
    <property type="match status" value="1"/>
</dbReference>
<dbReference type="Pfam" id="PF00155">
    <property type="entry name" value="Aminotran_1_2"/>
    <property type="match status" value="1"/>
</dbReference>
<dbReference type="CDD" id="cd00609">
    <property type="entry name" value="AAT_like"/>
    <property type="match status" value="1"/>
</dbReference>
<dbReference type="InterPro" id="IPR015422">
    <property type="entry name" value="PyrdxlP-dep_Trfase_small"/>
</dbReference>
<comment type="cofactor">
    <cofactor evidence="1">
        <name>pyridoxal 5'-phosphate</name>
        <dbReference type="ChEBI" id="CHEBI:597326"/>
    </cofactor>
</comment>
<evidence type="ECO:0000256" key="2">
    <source>
        <dbReference type="ARBA" id="ARBA00007441"/>
    </source>
</evidence>
<protein>
    <submittedName>
        <fullName evidence="7">Aminotransferase class I and II</fullName>
    </submittedName>
</protein>
<evidence type="ECO:0000256" key="1">
    <source>
        <dbReference type="ARBA" id="ARBA00001933"/>
    </source>
</evidence>
<dbReference type="InterPro" id="IPR051326">
    <property type="entry name" value="Kynurenine-oxoglutarate_AT"/>
</dbReference>
<dbReference type="Gene3D" id="3.90.1150.10">
    <property type="entry name" value="Aspartate Aminotransferase, domain 1"/>
    <property type="match status" value="1"/>
</dbReference>
<sequence>MSNFQLRTSKIRNQKDSIFTIMGQLAHKYNATDLSQGFPNFETDDYLKELVTKAMKAGHNQYAPMAGVLKLRERIAEKIESLYGRKYNPETEVTVTNGATQAIYSAITAFVQKNDEVIVFKPAYDSYEPTIKLNGGIPVLIQLKGAQFTIDWTEVAKKITSRTRMIIINTPHNPSGTVLSKEDMLQLESLLKNTDIILLSDEVYEHLVFDDNKHHSAAIFSGLAERAIICASFGKTFHNTGWKTGYCVAPSALMKEIRKVHQFAVFCVNHPMQHAYAEYLKDPQHYLQLGSFYQEKRDKFLKLMKSTKFRAKASAGTYFQVMDYSEITNEGDVEFSERLIKEYKLATIPISVFNIDNKDNLQLRFCFAKTDETLEKAAEILNDIK</sequence>
<comment type="similarity">
    <text evidence="2">Belongs to the class-I pyridoxal-phosphate-dependent aminotransferase family.</text>
</comment>
<dbReference type="NCBIfam" id="NF009079">
    <property type="entry name" value="PRK12414.1"/>
    <property type="match status" value="1"/>
</dbReference>
<keyword evidence="4 7" id="KW-0808">Transferase</keyword>
<dbReference type="RefSeq" id="WP_006988831.1">
    <property type="nucleotide sequence ID" value="NZ_JH594606.1"/>
</dbReference>
<gene>
    <name evidence="7" type="ORF">Gilli_1879</name>
</gene>
<dbReference type="InterPro" id="IPR015424">
    <property type="entry name" value="PyrdxlP-dep_Trfase"/>
</dbReference>
<dbReference type="eggNOG" id="COG0436">
    <property type="taxonomic scope" value="Bacteria"/>
</dbReference>
<dbReference type="Gene3D" id="3.40.640.10">
    <property type="entry name" value="Type I PLP-dependent aspartate aminotransferase-like (Major domain)"/>
    <property type="match status" value="1"/>
</dbReference>
<organism evidence="7 8">
    <name type="scientific">Gillisia limnaea (strain DSM 15749 / LMG 21470 / R-8282)</name>
    <dbReference type="NCBI Taxonomy" id="865937"/>
    <lineage>
        <taxon>Bacteria</taxon>
        <taxon>Pseudomonadati</taxon>
        <taxon>Bacteroidota</taxon>
        <taxon>Flavobacteriia</taxon>
        <taxon>Flavobacteriales</taxon>
        <taxon>Flavobacteriaceae</taxon>
        <taxon>Gillisia</taxon>
    </lineage>
</organism>
<feature type="domain" description="Aminotransferase class I/classII large" evidence="6">
    <location>
        <begin position="32"/>
        <end position="380"/>
    </location>
</feature>
<evidence type="ECO:0000256" key="5">
    <source>
        <dbReference type="ARBA" id="ARBA00022898"/>
    </source>
</evidence>
<dbReference type="GO" id="GO:0005737">
    <property type="term" value="C:cytoplasm"/>
    <property type="evidence" value="ECO:0007669"/>
    <property type="project" value="TreeGrafter"/>
</dbReference>
<dbReference type="InterPro" id="IPR015421">
    <property type="entry name" value="PyrdxlP-dep_Trfase_major"/>
</dbReference>
<dbReference type="STRING" id="865937.Gilli_1879"/>
<reference evidence="8" key="1">
    <citation type="journal article" date="2012" name="Stand. Genomic Sci.">
        <title>Genome sequence of the Antarctic rhodopsins-containing flavobacterium Gillisia limnaea type strain (R-8282(T)).</title>
        <authorList>
            <person name="Riedel T."/>
            <person name="Held B."/>
            <person name="Nolan M."/>
            <person name="Lucas S."/>
            <person name="Lapidus A."/>
            <person name="Tice H."/>
            <person name="Del Rio T.G."/>
            <person name="Cheng J.F."/>
            <person name="Han C."/>
            <person name="Tapia R."/>
            <person name="Goodwin L.A."/>
            <person name="Pitluck S."/>
            <person name="Liolios K."/>
            <person name="Mavromatis K."/>
            <person name="Pagani I."/>
            <person name="Ivanova N."/>
            <person name="Mikhailova N."/>
            <person name="Pati A."/>
            <person name="Chen A."/>
            <person name="Palaniappan K."/>
            <person name="Land M."/>
            <person name="Rohde M."/>
            <person name="Tindall B.J."/>
            <person name="Detter J.C."/>
            <person name="Goker M."/>
            <person name="Bristow J."/>
            <person name="Eisen J.A."/>
            <person name="Markowitz V."/>
            <person name="Hugenholtz P."/>
            <person name="Kyrpides N.C."/>
            <person name="Klenk H.P."/>
            <person name="Woyke T."/>
        </authorList>
    </citation>
    <scope>NUCLEOTIDE SEQUENCE [LARGE SCALE GENOMIC DNA]</scope>
    <source>
        <strain evidence="8">DSM 15749 / LMG 21470 / R-8282</strain>
    </source>
</reference>
<keyword evidence="5" id="KW-0663">Pyridoxal phosphate</keyword>
<name>H2BSH4_GILLR</name>
<dbReference type="EMBL" id="JH594606">
    <property type="protein sequence ID" value="EHQ02521.1"/>
    <property type="molecule type" value="Genomic_DNA"/>
</dbReference>
<dbReference type="PANTHER" id="PTHR43807">
    <property type="entry name" value="FI04487P"/>
    <property type="match status" value="1"/>
</dbReference>
<keyword evidence="8" id="KW-1185">Reference proteome</keyword>
<dbReference type="AlphaFoldDB" id="H2BSH4"/>
<keyword evidence="3 7" id="KW-0032">Aminotransferase</keyword>
<proteinExistence type="inferred from homology"/>
<dbReference type="InterPro" id="IPR004839">
    <property type="entry name" value="Aminotransferase_I/II_large"/>
</dbReference>
<dbReference type="Proteomes" id="UP000003844">
    <property type="component" value="Unassembled WGS sequence"/>
</dbReference>
<evidence type="ECO:0000313" key="7">
    <source>
        <dbReference type="EMBL" id="EHQ02521.1"/>
    </source>
</evidence>
<dbReference type="GO" id="GO:0030170">
    <property type="term" value="F:pyridoxal phosphate binding"/>
    <property type="evidence" value="ECO:0007669"/>
    <property type="project" value="InterPro"/>
</dbReference>
<dbReference type="HOGENOM" id="CLU_017584_4_0_10"/>
<evidence type="ECO:0000256" key="4">
    <source>
        <dbReference type="ARBA" id="ARBA00022679"/>
    </source>
</evidence>
<dbReference type="FunFam" id="3.40.640.10:FF:000033">
    <property type="entry name" value="Aspartate aminotransferase"/>
    <property type="match status" value="1"/>
</dbReference>